<gene>
    <name evidence="5 8" type="primary">rimM</name>
    <name evidence="9" type="ORF">FB463_000632</name>
    <name evidence="8" type="ORF">FFA01_01860</name>
</gene>
<dbReference type="GO" id="GO:0006364">
    <property type="term" value="P:rRNA processing"/>
    <property type="evidence" value="ECO:0007669"/>
    <property type="project" value="UniProtKB-UniRule"/>
</dbReference>
<dbReference type="GO" id="GO:0043022">
    <property type="term" value="F:ribosome binding"/>
    <property type="evidence" value="ECO:0007669"/>
    <property type="project" value="InterPro"/>
</dbReference>
<dbReference type="GO" id="GO:0005840">
    <property type="term" value="C:ribosome"/>
    <property type="evidence" value="ECO:0007669"/>
    <property type="project" value="InterPro"/>
</dbReference>
<dbReference type="Gene3D" id="2.40.30.60">
    <property type="entry name" value="RimM"/>
    <property type="match status" value="1"/>
</dbReference>
<organism evidence="9 11">
    <name type="scientific">Frigoribacterium faeni</name>
    <dbReference type="NCBI Taxonomy" id="145483"/>
    <lineage>
        <taxon>Bacteria</taxon>
        <taxon>Bacillati</taxon>
        <taxon>Actinomycetota</taxon>
        <taxon>Actinomycetes</taxon>
        <taxon>Micrococcales</taxon>
        <taxon>Microbacteriaceae</taxon>
        <taxon>Frigoribacterium</taxon>
    </lineage>
</organism>
<dbReference type="EMBL" id="BJUV01000001">
    <property type="protein sequence ID" value="GEK81877.1"/>
    <property type="molecule type" value="Genomic_DNA"/>
</dbReference>
<dbReference type="Proteomes" id="UP000522688">
    <property type="component" value="Unassembled WGS sequence"/>
</dbReference>
<reference evidence="8 10" key="1">
    <citation type="submission" date="2019-07" db="EMBL/GenBank/DDBJ databases">
        <title>Whole genome shotgun sequence of Frigoribacterium faeni NBRC 103066.</title>
        <authorList>
            <person name="Hosoyama A."/>
            <person name="Uohara A."/>
            <person name="Ohji S."/>
            <person name="Ichikawa N."/>
        </authorList>
    </citation>
    <scope>NUCLEOTIDE SEQUENCE [LARGE SCALE GENOMIC DNA]</scope>
    <source>
        <strain evidence="8 10">NBRC 103066</strain>
    </source>
</reference>
<keyword evidence="1 5" id="KW-0963">Cytoplasm</keyword>
<dbReference type="InterPro" id="IPR011033">
    <property type="entry name" value="PRC_barrel-like_sf"/>
</dbReference>
<comment type="similarity">
    <text evidence="5">Belongs to the RimM family.</text>
</comment>
<evidence type="ECO:0000256" key="3">
    <source>
        <dbReference type="ARBA" id="ARBA00022552"/>
    </source>
</evidence>
<reference evidence="9 11" key="2">
    <citation type="submission" date="2020-07" db="EMBL/GenBank/DDBJ databases">
        <title>Sequencing the genomes of 1000 actinobacteria strains.</title>
        <authorList>
            <person name="Klenk H.-P."/>
        </authorList>
    </citation>
    <scope>NUCLEOTIDE SEQUENCE [LARGE SCALE GENOMIC DNA]</scope>
    <source>
        <strain evidence="9 11">DSM 10309</strain>
    </source>
</reference>
<comment type="subcellular location">
    <subcellularLocation>
        <location evidence="5">Cytoplasm</location>
    </subcellularLocation>
</comment>
<dbReference type="InterPro" id="IPR009000">
    <property type="entry name" value="Transl_B-barrel_sf"/>
</dbReference>
<dbReference type="SUPFAM" id="SSF50346">
    <property type="entry name" value="PRC-barrel domain"/>
    <property type="match status" value="1"/>
</dbReference>
<evidence type="ECO:0000256" key="4">
    <source>
        <dbReference type="ARBA" id="ARBA00023186"/>
    </source>
</evidence>
<evidence type="ECO:0000256" key="2">
    <source>
        <dbReference type="ARBA" id="ARBA00022517"/>
    </source>
</evidence>
<protein>
    <recommendedName>
        <fullName evidence="5">Ribosome maturation factor RimM</fullName>
    </recommendedName>
</protein>
<dbReference type="Pfam" id="PF01782">
    <property type="entry name" value="RimM"/>
    <property type="match status" value="1"/>
</dbReference>
<sequence length="197" mass="21461">MGTDDTTQLRVGRLTKAHGLKGALKLELFTDTPETRFVPGAEFTLQVPETSAWHGRTLTLTELRWYNGQPVGFFDDVPDRTAAESLVKAILWVDQDLDELPDEDDAWYHHQLVGLRVERDGVQVGTVARVDHLPAQDLLAVDTPTGEVLVPFVSALVPSVDIEAGVVVVTPPAGLFEELADASSDDEDTSARTTDEG</sequence>
<evidence type="ECO:0000256" key="1">
    <source>
        <dbReference type="ARBA" id="ARBA00022490"/>
    </source>
</evidence>
<dbReference type="NCBIfam" id="TIGR02273">
    <property type="entry name" value="16S_RimM"/>
    <property type="match status" value="1"/>
</dbReference>
<evidence type="ECO:0000313" key="8">
    <source>
        <dbReference type="EMBL" id="GEK81877.1"/>
    </source>
</evidence>
<dbReference type="SUPFAM" id="SSF50447">
    <property type="entry name" value="Translation proteins"/>
    <property type="match status" value="1"/>
</dbReference>
<dbReference type="PANTHER" id="PTHR33692">
    <property type="entry name" value="RIBOSOME MATURATION FACTOR RIMM"/>
    <property type="match status" value="1"/>
</dbReference>
<comment type="caution">
    <text evidence="9">The sequence shown here is derived from an EMBL/GenBank/DDBJ whole genome shotgun (WGS) entry which is preliminary data.</text>
</comment>
<dbReference type="HAMAP" id="MF_00014">
    <property type="entry name" value="Ribosome_mat_RimM"/>
    <property type="match status" value="1"/>
</dbReference>
<evidence type="ECO:0000259" key="6">
    <source>
        <dbReference type="Pfam" id="PF01782"/>
    </source>
</evidence>
<dbReference type="InterPro" id="IPR056792">
    <property type="entry name" value="PRC_RimM"/>
</dbReference>
<name>A0A7W3JGK7_9MICO</name>
<feature type="domain" description="RimM N-terminal" evidence="6">
    <location>
        <begin position="11"/>
        <end position="96"/>
    </location>
</feature>
<dbReference type="AlphaFoldDB" id="A0A7W3JGK7"/>
<keyword evidence="2 5" id="KW-0690">Ribosome biogenesis</keyword>
<evidence type="ECO:0000256" key="5">
    <source>
        <dbReference type="HAMAP-Rule" id="MF_00014"/>
    </source>
</evidence>
<evidence type="ECO:0000313" key="11">
    <source>
        <dbReference type="Proteomes" id="UP000522688"/>
    </source>
</evidence>
<accession>A0A7W3JGK7</accession>
<dbReference type="Pfam" id="PF24986">
    <property type="entry name" value="PRC_RimM"/>
    <property type="match status" value="1"/>
</dbReference>
<evidence type="ECO:0000259" key="7">
    <source>
        <dbReference type="Pfam" id="PF24986"/>
    </source>
</evidence>
<keyword evidence="3 5" id="KW-0698">rRNA processing</keyword>
<feature type="domain" description="Ribosome maturation factor RimM PRC barrel" evidence="7">
    <location>
        <begin position="109"/>
        <end position="175"/>
    </location>
</feature>
<dbReference type="InterPro" id="IPR002676">
    <property type="entry name" value="RimM_N"/>
</dbReference>
<comment type="domain">
    <text evidence="5">The PRC barrel domain binds ribosomal protein uS19.</text>
</comment>
<dbReference type="EMBL" id="JACGWW010000001">
    <property type="protein sequence ID" value="MBA8812408.1"/>
    <property type="molecule type" value="Genomic_DNA"/>
</dbReference>
<comment type="function">
    <text evidence="5">An accessory protein needed during the final step in the assembly of 30S ribosomal subunit, possibly for assembly of the head region. Essential for efficient processing of 16S rRNA. May be needed both before and after RbfA during the maturation of 16S rRNA. It has affinity for free ribosomal 30S subunits but not for 70S ribosomes.</text>
</comment>
<keyword evidence="10" id="KW-1185">Reference proteome</keyword>
<dbReference type="GO" id="GO:0042274">
    <property type="term" value="P:ribosomal small subunit biogenesis"/>
    <property type="evidence" value="ECO:0007669"/>
    <property type="project" value="UniProtKB-UniRule"/>
</dbReference>
<dbReference type="InterPro" id="IPR011961">
    <property type="entry name" value="RimM"/>
</dbReference>
<evidence type="ECO:0000313" key="9">
    <source>
        <dbReference type="EMBL" id="MBA8812408.1"/>
    </source>
</evidence>
<dbReference type="GO" id="GO:0005737">
    <property type="term" value="C:cytoplasm"/>
    <property type="evidence" value="ECO:0007669"/>
    <property type="project" value="UniProtKB-SubCell"/>
</dbReference>
<dbReference type="Proteomes" id="UP000321154">
    <property type="component" value="Unassembled WGS sequence"/>
</dbReference>
<dbReference type="RefSeq" id="WP_146852003.1">
    <property type="nucleotide sequence ID" value="NZ_BAAAHR010000002.1"/>
</dbReference>
<dbReference type="Gene3D" id="2.30.30.240">
    <property type="entry name" value="PRC-barrel domain"/>
    <property type="match status" value="1"/>
</dbReference>
<dbReference type="OrthoDB" id="5381335at2"/>
<evidence type="ECO:0000313" key="10">
    <source>
        <dbReference type="Proteomes" id="UP000321154"/>
    </source>
</evidence>
<proteinExistence type="inferred from homology"/>
<dbReference type="InterPro" id="IPR036976">
    <property type="entry name" value="RimM_N_sf"/>
</dbReference>
<dbReference type="PANTHER" id="PTHR33692:SF1">
    <property type="entry name" value="RIBOSOME MATURATION FACTOR RIMM"/>
    <property type="match status" value="1"/>
</dbReference>
<keyword evidence="4 5" id="KW-0143">Chaperone</keyword>
<comment type="subunit">
    <text evidence="5">Binds ribosomal protein uS19.</text>
</comment>